<evidence type="ECO:0000256" key="10">
    <source>
        <dbReference type="ARBA" id="ARBA00022982"/>
    </source>
</evidence>
<dbReference type="PANTHER" id="PTHR42829:SF2">
    <property type="entry name" value="NADH-UBIQUINONE OXIDOREDUCTASE CHAIN 5"/>
    <property type="match status" value="1"/>
</dbReference>
<feature type="transmembrane region" description="Helical" evidence="18">
    <location>
        <begin position="267"/>
        <end position="293"/>
    </location>
</feature>
<organism evidence="21">
    <name type="scientific">Physopelta slanbuschii</name>
    <dbReference type="NCBI Taxonomy" id="1768093"/>
    <lineage>
        <taxon>Eukaryota</taxon>
        <taxon>Metazoa</taxon>
        <taxon>Ecdysozoa</taxon>
        <taxon>Arthropoda</taxon>
        <taxon>Hexapoda</taxon>
        <taxon>Insecta</taxon>
        <taxon>Pterygota</taxon>
        <taxon>Neoptera</taxon>
        <taxon>Paraneoptera</taxon>
        <taxon>Hemiptera</taxon>
        <taxon>Heteroptera</taxon>
        <taxon>Panheteroptera</taxon>
        <taxon>Pentatomomorpha</taxon>
        <taxon>Pyrrhocoroidea</taxon>
        <taxon>Largidae</taxon>
        <taxon>Physopelta</taxon>
    </lineage>
</organism>
<evidence type="ECO:0000256" key="18">
    <source>
        <dbReference type="SAM" id="Phobius"/>
    </source>
</evidence>
<keyword evidence="8" id="KW-0999">Mitochondrion inner membrane</keyword>
<evidence type="ECO:0000256" key="17">
    <source>
        <dbReference type="ARBA" id="ARBA00049551"/>
    </source>
</evidence>
<evidence type="ECO:0000256" key="1">
    <source>
        <dbReference type="ARBA" id="ARBA00003257"/>
    </source>
</evidence>
<feature type="transmembrane region" description="Helical" evidence="18">
    <location>
        <begin position="545"/>
        <end position="561"/>
    </location>
</feature>
<evidence type="ECO:0000256" key="3">
    <source>
        <dbReference type="ARBA" id="ARBA00012944"/>
    </source>
</evidence>
<keyword evidence="10" id="KW-0249">Electron transport</keyword>
<feature type="domain" description="NADH dehydrogenase subunit 5 C-terminal" evidence="20">
    <location>
        <begin position="388"/>
        <end position="561"/>
    </location>
</feature>
<evidence type="ECO:0000256" key="6">
    <source>
        <dbReference type="ARBA" id="ARBA00022660"/>
    </source>
</evidence>
<dbReference type="Pfam" id="PF06455">
    <property type="entry name" value="NADH5_C"/>
    <property type="match status" value="1"/>
</dbReference>
<gene>
    <name evidence="21" type="primary">ND5</name>
</gene>
<evidence type="ECO:0000259" key="19">
    <source>
        <dbReference type="Pfam" id="PF00361"/>
    </source>
</evidence>
<keyword evidence="5" id="KW-0813">Transport</keyword>
<comment type="function">
    <text evidence="1">Core subunit of the mitochondrial membrane respiratory chain NADH dehydrogenase (Complex I) that is believed to belong to the minimal assembly required for catalysis. Complex I functions in the transfer of electrons from NADH to the respiratory chain. The immediate electron acceptor for the enzyme is believed to be ubiquinone.</text>
</comment>
<feature type="transmembrane region" description="Helical" evidence="18">
    <location>
        <begin position="513"/>
        <end position="533"/>
    </location>
</feature>
<reference evidence="21" key="2">
    <citation type="journal article" date="2019" name="Syst. Entomol.">
        <title>Higher-level phylogeny and evolutionary history of Pentatomomorpha (Hemiptera: Heteroptera) inferred from mitochondrial genome sequences.</title>
        <authorList>
            <person name="Liu Y."/>
            <person name="Li H."/>
            <person name="Song F."/>
            <person name="Zhao Y."/>
            <person name="Wilson J.-J."/>
            <person name="Cai W."/>
        </authorList>
    </citation>
    <scope>NUCLEOTIDE SEQUENCE</scope>
</reference>
<evidence type="ECO:0000256" key="9">
    <source>
        <dbReference type="ARBA" id="ARBA00022967"/>
    </source>
</evidence>
<evidence type="ECO:0000256" key="11">
    <source>
        <dbReference type="ARBA" id="ARBA00022989"/>
    </source>
</evidence>
<proteinExistence type="predicted"/>
<feature type="transmembrane region" description="Helical" evidence="18">
    <location>
        <begin position="480"/>
        <end position="501"/>
    </location>
</feature>
<feature type="transmembrane region" description="Helical" evidence="18">
    <location>
        <begin position="373"/>
        <end position="397"/>
    </location>
</feature>
<evidence type="ECO:0000259" key="20">
    <source>
        <dbReference type="Pfam" id="PF06455"/>
    </source>
</evidence>
<feature type="transmembrane region" description="Helical" evidence="18">
    <location>
        <begin position="417"/>
        <end position="438"/>
    </location>
</feature>
<dbReference type="GO" id="GO:0008137">
    <property type="term" value="F:NADH dehydrogenase (ubiquinone) activity"/>
    <property type="evidence" value="ECO:0007669"/>
    <property type="project" value="UniProtKB-EC"/>
</dbReference>
<dbReference type="PRINTS" id="PR01434">
    <property type="entry name" value="NADHDHGNASE5"/>
</dbReference>
<dbReference type="GO" id="GO:0005743">
    <property type="term" value="C:mitochondrial inner membrane"/>
    <property type="evidence" value="ECO:0007669"/>
    <property type="project" value="UniProtKB-SubCell"/>
</dbReference>
<evidence type="ECO:0000313" key="21">
    <source>
        <dbReference type="EMBL" id="APO08825.1"/>
    </source>
</evidence>
<dbReference type="CTD" id="4540"/>
<dbReference type="PANTHER" id="PTHR42829">
    <property type="entry name" value="NADH-UBIQUINONE OXIDOREDUCTASE CHAIN 5"/>
    <property type="match status" value="1"/>
</dbReference>
<dbReference type="AlphaFoldDB" id="A0A4Y1JVS1"/>
<dbReference type="InterPro" id="IPR001750">
    <property type="entry name" value="ND/Mrp_TM"/>
</dbReference>
<dbReference type="InterPro" id="IPR010934">
    <property type="entry name" value="NADH_DH_su5_C"/>
</dbReference>
<evidence type="ECO:0000256" key="12">
    <source>
        <dbReference type="ARBA" id="ARBA00023027"/>
    </source>
</evidence>
<comment type="catalytic activity">
    <reaction evidence="17">
        <text>a ubiquinone + NADH + 5 H(+)(in) = a ubiquinol + NAD(+) + 4 H(+)(out)</text>
        <dbReference type="Rhea" id="RHEA:29091"/>
        <dbReference type="Rhea" id="RHEA-COMP:9565"/>
        <dbReference type="Rhea" id="RHEA-COMP:9566"/>
        <dbReference type="ChEBI" id="CHEBI:15378"/>
        <dbReference type="ChEBI" id="CHEBI:16389"/>
        <dbReference type="ChEBI" id="CHEBI:17976"/>
        <dbReference type="ChEBI" id="CHEBI:57540"/>
        <dbReference type="ChEBI" id="CHEBI:57945"/>
        <dbReference type="EC" id="7.1.1.2"/>
    </reaction>
</comment>
<keyword evidence="12" id="KW-0520">NAD</keyword>
<protein>
    <recommendedName>
        <fullName evidence="4">NADH-ubiquinone oxidoreductase chain 5</fullName>
        <ecNumber evidence="3">7.1.1.2</ecNumber>
    </recommendedName>
    <alternativeName>
        <fullName evidence="16">NADH dehydrogenase subunit 5</fullName>
    </alternativeName>
</protein>
<keyword evidence="6" id="KW-0679">Respiratory chain</keyword>
<feature type="domain" description="NADH:quinone oxidoreductase/Mrp antiporter transmembrane" evidence="19">
    <location>
        <begin position="104"/>
        <end position="381"/>
    </location>
</feature>
<feature type="transmembrane region" description="Helical" evidence="18">
    <location>
        <begin position="6"/>
        <end position="27"/>
    </location>
</feature>
<name>A0A4Y1JVS1_9HEMI</name>
<comment type="subcellular location">
    <subcellularLocation>
        <location evidence="2">Mitochondrion inner membrane</location>
        <topology evidence="2">Multi-pass membrane protein</topology>
    </subcellularLocation>
</comment>
<dbReference type="EC" id="7.1.1.2" evidence="3"/>
<dbReference type="GO" id="GO:0003954">
    <property type="term" value="F:NADH dehydrogenase activity"/>
    <property type="evidence" value="ECO:0007669"/>
    <property type="project" value="TreeGrafter"/>
</dbReference>
<feature type="transmembrane region" description="Helical" evidence="18">
    <location>
        <begin position="173"/>
        <end position="190"/>
    </location>
</feature>
<keyword evidence="7 18" id="KW-0812">Transmembrane</keyword>
<feature type="transmembrane region" description="Helical" evidence="18">
    <location>
        <begin position="444"/>
        <end position="468"/>
    </location>
</feature>
<keyword evidence="9" id="KW-1278">Translocase</keyword>
<evidence type="ECO:0000256" key="2">
    <source>
        <dbReference type="ARBA" id="ARBA00004448"/>
    </source>
</evidence>
<evidence type="ECO:0000256" key="4">
    <source>
        <dbReference type="ARBA" id="ARBA00021096"/>
    </source>
</evidence>
<dbReference type="GO" id="GO:0042773">
    <property type="term" value="P:ATP synthesis coupled electron transport"/>
    <property type="evidence" value="ECO:0007669"/>
    <property type="project" value="InterPro"/>
</dbReference>
<dbReference type="Pfam" id="PF00361">
    <property type="entry name" value="Proton_antipo_M"/>
    <property type="match status" value="1"/>
</dbReference>
<keyword evidence="15 18" id="KW-0472">Membrane</keyword>
<evidence type="ECO:0000256" key="8">
    <source>
        <dbReference type="ARBA" id="ARBA00022792"/>
    </source>
</evidence>
<sequence>MLYYKIWGFNLFFFGLFLCFIGFWFLLNDLVLLVDWEFFSLISCSFVMTLLFDWMSLLFMGSVLLISSMVLVYSFSYMMHDFMSVRFMYLVLLFIMSMMFMIVSPNLISILIGWDGLGLVSYCLVVYFNNTKSYNAGMLTILVNRIGDVGILLSISFMFNNGSWYFIYYNFYLYNYSFFLFLFILVAGFTKSAQIPFSSWLPAAMAAPTPVSALVHSSTLVTAGVYLLIRFSSILSFFNINFFLVISVMTMFFSAFSAMFEFDLKKIIALSTLSQLGFMMSILFVGNISLSFFHLLTHAFFKALLFLCAGLIIHSLMNNQDIRYMGSLVNCFPFTVSCFCVANMSLCGIPFLSGFYSKDFILEYMQLNFFNSFIYFIYFFSIGLTVAYTLRLMYFLLFNYEGSPSCVSYGEDFYMNFSMIFLVFLSISSGSFLSWLLFSYPFLFVLPLLCKLLPLFVIFIGGSMGYLFHFINLGFVVTNYYVPGFFGSMWFLPDFMSYFSFSALVSSFYYEDFINMGWGEYLFSSSLVFFFNFLGKIMLVCQNNVFKLFFSSFVLVLLVFLI</sequence>
<dbReference type="InterPro" id="IPR003945">
    <property type="entry name" value="NU5C-like"/>
</dbReference>
<keyword evidence="13" id="KW-0830">Ubiquinone</keyword>
<evidence type="ECO:0000256" key="14">
    <source>
        <dbReference type="ARBA" id="ARBA00023128"/>
    </source>
</evidence>
<keyword evidence="11 18" id="KW-1133">Transmembrane helix</keyword>
<feature type="transmembrane region" description="Helical" evidence="18">
    <location>
        <begin position="329"/>
        <end position="353"/>
    </location>
</feature>
<dbReference type="GeneID" id="41700573"/>
<evidence type="ECO:0000256" key="16">
    <source>
        <dbReference type="ARBA" id="ARBA00031027"/>
    </source>
</evidence>
<accession>A0A4Y1JVS1</accession>
<dbReference type="RefSeq" id="YP_009643409.1">
    <property type="nucleotide sequence ID" value="NC_042432.1"/>
</dbReference>
<feature type="transmembrane region" description="Helical" evidence="18">
    <location>
        <begin position="87"/>
        <end position="104"/>
    </location>
</feature>
<feature type="transmembrane region" description="Helical" evidence="18">
    <location>
        <begin position="211"/>
        <end position="229"/>
    </location>
</feature>
<evidence type="ECO:0000256" key="7">
    <source>
        <dbReference type="ARBA" id="ARBA00022692"/>
    </source>
</evidence>
<feature type="transmembrane region" description="Helical" evidence="18">
    <location>
        <begin position="235"/>
        <end position="260"/>
    </location>
</feature>
<feature type="transmembrane region" description="Helical" evidence="18">
    <location>
        <begin position="58"/>
        <end position="75"/>
    </location>
</feature>
<evidence type="ECO:0000256" key="15">
    <source>
        <dbReference type="ARBA" id="ARBA00023136"/>
    </source>
</evidence>
<feature type="transmembrane region" description="Helical" evidence="18">
    <location>
        <begin position="299"/>
        <end position="317"/>
    </location>
</feature>
<evidence type="ECO:0000256" key="5">
    <source>
        <dbReference type="ARBA" id="ARBA00022448"/>
    </source>
</evidence>
<evidence type="ECO:0000256" key="13">
    <source>
        <dbReference type="ARBA" id="ARBA00023075"/>
    </source>
</evidence>
<dbReference type="GO" id="GO:0015990">
    <property type="term" value="P:electron transport coupled proton transport"/>
    <property type="evidence" value="ECO:0007669"/>
    <property type="project" value="TreeGrafter"/>
</dbReference>
<reference evidence="21" key="1">
    <citation type="submission" date="2016-05" db="EMBL/GenBank/DDBJ databases">
        <authorList>
            <person name="Yang C."/>
            <person name="Li H."/>
            <person name="Cai W.Z."/>
        </authorList>
    </citation>
    <scope>NUCLEOTIDE SEQUENCE</scope>
</reference>
<dbReference type="EMBL" id="KX345781">
    <property type="protein sequence ID" value="APO08825.1"/>
    <property type="molecule type" value="Genomic_DNA"/>
</dbReference>
<geneLocation type="mitochondrion" evidence="21"/>
<keyword evidence="14 21" id="KW-0496">Mitochondrion</keyword>